<gene>
    <name evidence="14" type="ORF">SAMN05421546_0538</name>
</gene>
<evidence type="ECO:0000256" key="10">
    <source>
        <dbReference type="PROSITE-ProRule" id="PRU01360"/>
    </source>
</evidence>
<name>A0A1N6PA57_9GAMM</name>
<dbReference type="PANTHER" id="PTHR30069:SF53">
    <property type="entry name" value="COLICIN I RECEPTOR-RELATED"/>
    <property type="match status" value="1"/>
</dbReference>
<dbReference type="EMBL" id="FTLW01000001">
    <property type="protein sequence ID" value="SIQ01062.1"/>
    <property type="molecule type" value="Genomic_DNA"/>
</dbReference>
<dbReference type="AlphaFoldDB" id="A0A1N6PA57"/>
<dbReference type="InterPro" id="IPR039426">
    <property type="entry name" value="TonB-dep_rcpt-like"/>
</dbReference>
<keyword evidence="6" id="KW-0406">Ion transport</keyword>
<keyword evidence="8 10" id="KW-0472">Membrane</keyword>
<dbReference type="RefSeq" id="WP_076584983.1">
    <property type="nucleotide sequence ID" value="NZ_FTLW01000001.1"/>
</dbReference>
<dbReference type="InterPro" id="IPR037066">
    <property type="entry name" value="Plug_dom_sf"/>
</dbReference>
<dbReference type="Pfam" id="PF07715">
    <property type="entry name" value="Plug"/>
    <property type="match status" value="1"/>
</dbReference>
<evidence type="ECO:0000256" key="8">
    <source>
        <dbReference type="ARBA" id="ARBA00023136"/>
    </source>
</evidence>
<evidence type="ECO:0000256" key="1">
    <source>
        <dbReference type="ARBA" id="ARBA00004571"/>
    </source>
</evidence>
<evidence type="ECO:0000313" key="15">
    <source>
        <dbReference type="Proteomes" id="UP000241788"/>
    </source>
</evidence>
<feature type="domain" description="TonB-dependent receptor plug" evidence="13">
    <location>
        <begin position="12"/>
        <end position="121"/>
    </location>
</feature>
<dbReference type="GO" id="GO:0009279">
    <property type="term" value="C:cell outer membrane"/>
    <property type="evidence" value="ECO:0007669"/>
    <property type="project" value="UniProtKB-SubCell"/>
</dbReference>
<organism evidence="14 15">
    <name type="scientific">Solilutibacter tolerans</name>
    <dbReference type="NCBI Taxonomy" id="1604334"/>
    <lineage>
        <taxon>Bacteria</taxon>
        <taxon>Pseudomonadati</taxon>
        <taxon>Pseudomonadota</taxon>
        <taxon>Gammaproteobacteria</taxon>
        <taxon>Lysobacterales</taxon>
        <taxon>Lysobacteraceae</taxon>
        <taxon>Solilutibacter</taxon>
    </lineage>
</organism>
<keyword evidence="2 10" id="KW-0813">Transport</keyword>
<keyword evidence="4 10" id="KW-0812">Transmembrane</keyword>
<feature type="domain" description="TonB-dependent receptor-like beta-barrel" evidence="12">
    <location>
        <begin position="164"/>
        <end position="611"/>
    </location>
</feature>
<protein>
    <submittedName>
        <fullName evidence="14">Outer membrane receptor for ferrienterochelin and colicins</fullName>
    </submittedName>
</protein>
<evidence type="ECO:0000256" key="6">
    <source>
        <dbReference type="ARBA" id="ARBA00023065"/>
    </source>
</evidence>
<dbReference type="Gene3D" id="2.170.130.10">
    <property type="entry name" value="TonB-dependent receptor, plug domain"/>
    <property type="match status" value="1"/>
</dbReference>
<dbReference type="CDD" id="cd01347">
    <property type="entry name" value="ligand_gated_channel"/>
    <property type="match status" value="1"/>
</dbReference>
<evidence type="ECO:0000313" key="14">
    <source>
        <dbReference type="EMBL" id="SIQ01062.1"/>
    </source>
</evidence>
<evidence type="ECO:0000256" key="11">
    <source>
        <dbReference type="RuleBase" id="RU003357"/>
    </source>
</evidence>
<dbReference type="SUPFAM" id="SSF56935">
    <property type="entry name" value="Porins"/>
    <property type="match status" value="1"/>
</dbReference>
<comment type="similarity">
    <text evidence="10 11">Belongs to the TonB-dependent receptor family.</text>
</comment>
<dbReference type="OrthoDB" id="9764669at2"/>
<dbReference type="GO" id="GO:0044718">
    <property type="term" value="P:siderophore transmembrane transport"/>
    <property type="evidence" value="ECO:0007669"/>
    <property type="project" value="TreeGrafter"/>
</dbReference>
<evidence type="ECO:0000256" key="3">
    <source>
        <dbReference type="ARBA" id="ARBA00022452"/>
    </source>
</evidence>
<evidence type="ECO:0000256" key="9">
    <source>
        <dbReference type="ARBA" id="ARBA00023237"/>
    </source>
</evidence>
<keyword evidence="14" id="KW-0675">Receptor</keyword>
<keyword evidence="7 11" id="KW-0798">TonB box</keyword>
<evidence type="ECO:0000256" key="4">
    <source>
        <dbReference type="ARBA" id="ARBA00022692"/>
    </source>
</evidence>
<dbReference type="InterPro" id="IPR000531">
    <property type="entry name" value="Beta-barrel_TonB"/>
</dbReference>
<dbReference type="Gene3D" id="2.40.170.20">
    <property type="entry name" value="TonB-dependent receptor, beta-barrel domain"/>
    <property type="match status" value="1"/>
</dbReference>
<dbReference type="PANTHER" id="PTHR30069">
    <property type="entry name" value="TONB-DEPENDENT OUTER MEMBRANE RECEPTOR"/>
    <property type="match status" value="1"/>
</dbReference>
<sequence length="650" mass="71606">MVTASGYEQVISEAPASISVITAEQLRSRPYENLADAVRDIEGVSVQGYDPGTTDILIRGMPGEYTLLLVDGKRQSTRETMNRGTTGVQANLLPPLDAIERIEVIRGSMSSLYGSDAIGGVINVIMRKRLDHWQGSVTLAGTHNEHEEHGNSRSASFSFGGPVTKNVTWQAWGGARGRDEDDIYYPRSFTSGADDTRQRNFGTRFDIQLAEYQRLTINAGSDRLQYTARPGLSLADGAPVSAFTRDLHERHNASVGYAGQFDRFNLDLSLMQEQARYTSWTQGVRTAAQPELTNTVFDAMVTMPRERHTLKAGMQYMDARLKGIGNQDMVSGYRNVDEAGRRTWSLFAEDEFQATERLKLTGGLRADKAGDFDTHFSPRLYANYKLSEGWSLRGGMADGFKVPTLRQSTAGYCMSTGGGALVRGPLCGNPDLEPEKSRTFEVGIRKDAETGSFSATLFDTDFENRVVSYGSGGVDPVNPARPLYVYDNISSVRLRGVELAGEWQPNARWRVGGNYTFTQSERHGGGEPAFDGGSLDGEPLDMTPEHVAHVNVAYVMSDAVSLNASVHYGGEQRYAGFRNGATNVRTRPAATTFDLGMRWDITSNLALDMALLNATDNVVPVDPRGRFEGLDGNWYVDEARRLWASLTFRF</sequence>
<dbReference type="STRING" id="1604334.SAMN05421546_0538"/>
<dbReference type="Proteomes" id="UP000241788">
    <property type="component" value="Unassembled WGS sequence"/>
</dbReference>
<dbReference type="PROSITE" id="PS52016">
    <property type="entry name" value="TONB_DEPENDENT_REC_3"/>
    <property type="match status" value="1"/>
</dbReference>
<dbReference type="InterPro" id="IPR036942">
    <property type="entry name" value="Beta-barrel_TonB_sf"/>
</dbReference>
<accession>A0A1N6PA57</accession>
<evidence type="ECO:0000259" key="12">
    <source>
        <dbReference type="Pfam" id="PF00593"/>
    </source>
</evidence>
<proteinExistence type="inferred from homology"/>
<comment type="subcellular location">
    <subcellularLocation>
        <location evidence="1 10">Cell outer membrane</location>
        <topology evidence="1 10">Multi-pass membrane protein</topology>
    </subcellularLocation>
</comment>
<evidence type="ECO:0000256" key="7">
    <source>
        <dbReference type="ARBA" id="ARBA00023077"/>
    </source>
</evidence>
<evidence type="ECO:0000259" key="13">
    <source>
        <dbReference type="Pfam" id="PF07715"/>
    </source>
</evidence>
<dbReference type="GO" id="GO:0015344">
    <property type="term" value="F:siderophore uptake transmembrane transporter activity"/>
    <property type="evidence" value="ECO:0007669"/>
    <property type="project" value="TreeGrafter"/>
</dbReference>
<keyword evidence="3 10" id="KW-1134">Transmembrane beta strand</keyword>
<keyword evidence="9 10" id="KW-0998">Cell outer membrane</keyword>
<dbReference type="Pfam" id="PF00593">
    <property type="entry name" value="TonB_dep_Rec_b-barrel"/>
    <property type="match status" value="1"/>
</dbReference>
<reference evidence="15" key="1">
    <citation type="submission" date="2017-01" db="EMBL/GenBank/DDBJ databases">
        <authorList>
            <person name="Varghese N."/>
            <person name="Submissions S."/>
        </authorList>
    </citation>
    <scope>NUCLEOTIDE SEQUENCE [LARGE SCALE GENOMIC DNA]</scope>
    <source>
        <strain evidence="15">UM1</strain>
    </source>
</reference>
<keyword evidence="5" id="KW-0732">Signal</keyword>
<evidence type="ECO:0000256" key="5">
    <source>
        <dbReference type="ARBA" id="ARBA00022729"/>
    </source>
</evidence>
<keyword evidence="15" id="KW-1185">Reference proteome</keyword>
<evidence type="ECO:0000256" key="2">
    <source>
        <dbReference type="ARBA" id="ARBA00022448"/>
    </source>
</evidence>
<dbReference type="InterPro" id="IPR012910">
    <property type="entry name" value="Plug_dom"/>
</dbReference>